<comment type="caution">
    <text evidence="2">The sequence shown here is derived from an EMBL/GenBank/DDBJ whole genome shotgun (WGS) entry which is preliminary data.</text>
</comment>
<feature type="compositionally biased region" description="Basic residues" evidence="1">
    <location>
        <begin position="1"/>
        <end position="15"/>
    </location>
</feature>
<keyword evidence="3" id="KW-1185">Reference proteome</keyword>
<proteinExistence type="predicted"/>
<sequence length="438" mass="45956">MGRRSPPRFRPRSRSPGRPLGNDRMVGPPRRPSPPRDFGGYSGQPLSADGRRSVSRPNSPRRSPTGRQRDGHSRQPSLMARSPHVGGSVGGTPGPFVSASHGAGPGRTGPVESVPSMRSPPTGPSSLRQPPGGPKQSRIVAPSPGPATPHGGRGRGELSPRSAAAPPTGPRGFGSGRLSGQGAERSASFGGNGPSGPSSPFTPRQGRGNGAWPLAGGPRRRTSSVGTPPNIGGSAGRGEAGGGIPTGPRSTPSGPTAPAANGPLGPNGRSRGISPSGSRPFNPPTGPASQQQSGQQQQVQSPVMNGDRGNYHRDPRERDRDRDRDRDRSVRGGLAMSSSTPSVAQQAMANMPVIIPGGKLDPLLHTGILPELLPHFQRLREEEERIRAELDVKQDRLRKQLRSWDRMEREARSFKLKSDLSEKSLRTIAGEDSTGAAF</sequence>
<reference evidence="2 3" key="1">
    <citation type="submission" date="2024-01" db="EMBL/GenBank/DDBJ databases">
        <authorList>
            <person name="Allen C."/>
            <person name="Tagirdzhanova G."/>
        </authorList>
    </citation>
    <scope>NUCLEOTIDE SEQUENCE [LARGE SCALE GENOMIC DNA]</scope>
    <source>
        <strain evidence="2 3">CBS 119000</strain>
    </source>
</reference>
<evidence type="ECO:0000256" key="1">
    <source>
        <dbReference type="SAM" id="MobiDB-lite"/>
    </source>
</evidence>
<evidence type="ECO:0000313" key="3">
    <source>
        <dbReference type="Proteomes" id="UP001642502"/>
    </source>
</evidence>
<feature type="compositionally biased region" description="Basic and acidic residues" evidence="1">
    <location>
        <begin position="309"/>
        <end position="330"/>
    </location>
</feature>
<accession>A0ABP0DFQ3</accession>
<organism evidence="2 3">
    <name type="scientific">Sporothrix epigloea</name>
    <dbReference type="NCBI Taxonomy" id="1892477"/>
    <lineage>
        <taxon>Eukaryota</taxon>
        <taxon>Fungi</taxon>
        <taxon>Dikarya</taxon>
        <taxon>Ascomycota</taxon>
        <taxon>Pezizomycotina</taxon>
        <taxon>Sordariomycetes</taxon>
        <taxon>Sordariomycetidae</taxon>
        <taxon>Ophiostomatales</taxon>
        <taxon>Ophiostomataceae</taxon>
        <taxon>Sporothrix</taxon>
    </lineage>
</organism>
<evidence type="ECO:0008006" key="4">
    <source>
        <dbReference type="Google" id="ProtNLM"/>
    </source>
</evidence>
<feature type="region of interest" description="Disordered" evidence="1">
    <location>
        <begin position="1"/>
        <end position="344"/>
    </location>
</feature>
<evidence type="ECO:0000313" key="2">
    <source>
        <dbReference type="EMBL" id="CAK7265937.1"/>
    </source>
</evidence>
<name>A0ABP0DFQ3_9PEZI</name>
<feature type="compositionally biased region" description="Low complexity" evidence="1">
    <location>
        <begin position="289"/>
        <end position="301"/>
    </location>
</feature>
<protein>
    <recommendedName>
        <fullName evidence="4">Serine arginine repetitive matrix protein 1</fullName>
    </recommendedName>
</protein>
<dbReference type="Proteomes" id="UP001642502">
    <property type="component" value="Unassembled WGS sequence"/>
</dbReference>
<dbReference type="EMBL" id="CAWUON010000015">
    <property type="protein sequence ID" value="CAK7265937.1"/>
    <property type="molecule type" value="Genomic_DNA"/>
</dbReference>
<gene>
    <name evidence="2" type="ORF">SEPCBS119000_001766</name>
</gene>
<feature type="compositionally biased region" description="Low complexity" evidence="1">
    <location>
        <begin position="246"/>
        <end position="280"/>
    </location>
</feature>
<feature type="compositionally biased region" description="Gly residues" evidence="1">
    <location>
        <begin position="233"/>
        <end position="245"/>
    </location>
</feature>